<protein>
    <recommendedName>
        <fullName evidence="11">ATP synthase subunit b</fullName>
    </recommendedName>
    <alternativeName>
        <fullName evidence="11">ATP synthase F(0) sector subunit b</fullName>
    </alternativeName>
    <alternativeName>
        <fullName evidence="11">ATPase subunit I</fullName>
    </alternativeName>
    <alternativeName>
        <fullName evidence="11">F-type ATPase subunit b</fullName>
        <shortName evidence="11">F-ATPase subunit b</shortName>
    </alternativeName>
</protein>
<dbReference type="Proteomes" id="UP000217895">
    <property type="component" value="Chromosome"/>
</dbReference>
<evidence type="ECO:0000256" key="11">
    <source>
        <dbReference type="HAMAP-Rule" id="MF_01398"/>
    </source>
</evidence>
<dbReference type="GO" id="GO:0031676">
    <property type="term" value="C:plasma membrane-derived thylakoid membrane"/>
    <property type="evidence" value="ECO:0007669"/>
    <property type="project" value="UniProtKB-SubCell"/>
</dbReference>
<comment type="subunit">
    <text evidence="11">F-type ATPases have 2 components, F(1) - the catalytic core - and F(0) - the membrane proton channel. F(1) has five subunits: alpha(3), beta(3), gamma(1), delta(1), epsilon(1). F(0) has four main subunits: a(1), b(1), b'(1) and c(10-14). The alpha and beta chains form an alternating ring which encloses part of the gamma chain. F(1) is attached to F(0) by a central stalk formed by the gamma and epsilon chains, while a peripheral stalk is formed by the delta, b and b' chains.</text>
</comment>
<evidence type="ECO:0000313" key="14">
    <source>
        <dbReference type="EMBL" id="BAY58027.1"/>
    </source>
</evidence>
<evidence type="ECO:0000256" key="5">
    <source>
        <dbReference type="ARBA" id="ARBA00022989"/>
    </source>
</evidence>
<reference evidence="14 15" key="1">
    <citation type="submission" date="2017-06" db="EMBL/GenBank/DDBJ databases">
        <title>Genome sequencing of cyanobaciteial culture collection at National Institute for Environmental Studies (NIES).</title>
        <authorList>
            <person name="Hirose Y."/>
            <person name="Shimura Y."/>
            <person name="Fujisawa T."/>
            <person name="Nakamura Y."/>
            <person name="Kawachi M."/>
        </authorList>
    </citation>
    <scope>NUCLEOTIDE SEQUENCE [LARGE SCALE GENOMIC DNA]</scope>
    <source>
        <strain evidence="14 15">NIES-2135</strain>
    </source>
</reference>
<dbReference type="EMBL" id="AP018203">
    <property type="protein sequence ID" value="BAY58027.1"/>
    <property type="molecule type" value="Genomic_DNA"/>
</dbReference>
<keyword evidence="2 11" id="KW-0138">CF(0)</keyword>
<dbReference type="GO" id="GO:0046933">
    <property type="term" value="F:proton-transporting ATP synthase activity, rotational mechanism"/>
    <property type="evidence" value="ECO:0007669"/>
    <property type="project" value="UniProtKB-UniRule"/>
</dbReference>
<dbReference type="InterPro" id="IPR002146">
    <property type="entry name" value="ATP_synth_b/b'su_bac/chlpt"/>
</dbReference>
<name>A0A1Z4JN25_LEPBY</name>
<dbReference type="GO" id="GO:0012505">
    <property type="term" value="C:endomembrane system"/>
    <property type="evidence" value="ECO:0007669"/>
    <property type="project" value="UniProtKB-SubCell"/>
</dbReference>
<evidence type="ECO:0000256" key="13">
    <source>
        <dbReference type="SAM" id="Coils"/>
    </source>
</evidence>
<evidence type="ECO:0000256" key="9">
    <source>
        <dbReference type="ARBA" id="ARBA00025198"/>
    </source>
</evidence>
<keyword evidence="7 11" id="KW-0472">Membrane</keyword>
<dbReference type="NCBIfam" id="NF005606">
    <property type="entry name" value="PRK07352.1"/>
    <property type="match status" value="1"/>
</dbReference>
<keyword evidence="3 11" id="KW-0812">Transmembrane</keyword>
<comment type="subcellular location">
    <subcellularLocation>
        <location evidence="11">Cellular thylakoid membrane</location>
        <topology evidence="11">Single-pass membrane protein</topology>
    </subcellularLocation>
    <subcellularLocation>
        <location evidence="10">Endomembrane system</location>
        <topology evidence="10">Single-pass membrane protein</topology>
    </subcellularLocation>
</comment>
<gene>
    <name evidence="11" type="primary">atpF</name>
    <name evidence="14" type="ORF">NIES2135_49000</name>
</gene>
<comment type="function">
    <text evidence="9 11">F(1)F(0) ATP synthase produces ATP from ADP in the presence of a proton or sodium gradient. F-type ATPases consist of two structural domains, F(1) containing the extramembraneous catalytic core and F(0) containing the membrane proton channel, linked together by a central stalk and a peripheral stalk. During catalysis, ATP synthesis in the catalytic domain of F(1) is coupled via a rotary mechanism of the central stalk subunits to proton translocation.</text>
</comment>
<feature type="coiled-coil region" evidence="13">
    <location>
        <begin position="68"/>
        <end position="128"/>
    </location>
</feature>
<keyword evidence="13" id="KW-0175">Coiled coil</keyword>
<dbReference type="SUPFAM" id="SSF81573">
    <property type="entry name" value="F1F0 ATP synthase subunit B, membrane domain"/>
    <property type="match status" value="1"/>
</dbReference>
<keyword evidence="8 11" id="KW-0066">ATP synthesis</keyword>
<comment type="similarity">
    <text evidence="11 12">Belongs to the ATPase B chain family.</text>
</comment>
<dbReference type="AlphaFoldDB" id="A0A1Z4JN25"/>
<keyword evidence="6 11" id="KW-0406">Ion transport</keyword>
<dbReference type="PANTHER" id="PTHR34264">
    <property type="entry name" value="ATP SYNTHASE SUBUNIT B, CHLOROPLASTIC"/>
    <property type="match status" value="1"/>
</dbReference>
<evidence type="ECO:0000256" key="10">
    <source>
        <dbReference type="ARBA" id="ARBA00037847"/>
    </source>
</evidence>
<organism evidence="14 15">
    <name type="scientific">Leptolyngbya boryana NIES-2135</name>
    <dbReference type="NCBI Taxonomy" id="1973484"/>
    <lineage>
        <taxon>Bacteria</taxon>
        <taxon>Bacillati</taxon>
        <taxon>Cyanobacteriota</taxon>
        <taxon>Cyanophyceae</taxon>
        <taxon>Leptolyngbyales</taxon>
        <taxon>Leptolyngbyaceae</taxon>
        <taxon>Leptolyngbya group</taxon>
        <taxon>Leptolyngbya</taxon>
    </lineage>
</organism>
<keyword evidence="15" id="KW-1185">Reference proteome</keyword>
<evidence type="ECO:0000256" key="7">
    <source>
        <dbReference type="ARBA" id="ARBA00023136"/>
    </source>
</evidence>
<keyword evidence="1 11" id="KW-0813">Transport</keyword>
<evidence type="ECO:0000256" key="4">
    <source>
        <dbReference type="ARBA" id="ARBA00022781"/>
    </source>
</evidence>
<dbReference type="Pfam" id="PF00430">
    <property type="entry name" value="ATP-synt_B"/>
    <property type="match status" value="1"/>
</dbReference>
<sequence>MEMYLRLASGVIHPILAEAEGGGFGLNFDILETNLINLSIVIAIVVYFGRGFLSKALGERRAAIEQAISEAESRKKTAAAALAEQQQKLAQAQQEAAKIRSDAEVAAKKSADEILAKAEQDIVRMRETAAADISSEQERIINELRQRVAAMALERASGELPNRLNDESQQRLVDRSIALLSEG</sequence>
<evidence type="ECO:0000313" key="15">
    <source>
        <dbReference type="Proteomes" id="UP000217895"/>
    </source>
</evidence>
<evidence type="ECO:0000256" key="2">
    <source>
        <dbReference type="ARBA" id="ARBA00022547"/>
    </source>
</evidence>
<dbReference type="PANTHER" id="PTHR34264:SF3">
    <property type="entry name" value="ATP SYNTHASE SUBUNIT B, CHLOROPLASTIC"/>
    <property type="match status" value="1"/>
</dbReference>
<keyword evidence="5 11" id="KW-1133">Transmembrane helix</keyword>
<dbReference type="GO" id="GO:0045259">
    <property type="term" value="C:proton-transporting ATP synthase complex"/>
    <property type="evidence" value="ECO:0007669"/>
    <property type="project" value="UniProtKB-KW"/>
</dbReference>
<feature type="transmembrane region" description="Helical" evidence="11">
    <location>
        <begin position="35"/>
        <end position="53"/>
    </location>
</feature>
<evidence type="ECO:0000256" key="8">
    <source>
        <dbReference type="ARBA" id="ARBA00023310"/>
    </source>
</evidence>
<keyword evidence="11" id="KW-0793">Thylakoid</keyword>
<proteinExistence type="inferred from homology"/>
<comment type="function">
    <text evidence="11">Component of the F(0) channel, it forms part of the peripheral stalk, linking F(1) to F(0).</text>
</comment>
<dbReference type="CDD" id="cd06503">
    <property type="entry name" value="ATP-synt_Fo_b"/>
    <property type="match status" value="1"/>
</dbReference>
<accession>A0A1Z4JN25</accession>
<evidence type="ECO:0000256" key="3">
    <source>
        <dbReference type="ARBA" id="ARBA00022692"/>
    </source>
</evidence>
<evidence type="ECO:0000256" key="12">
    <source>
        <dbReference type="RuleBase" id="RU003848"/>
    </source>
</evidence>
<dbReference type="HAMAP" id="MF_01398">
    <property type="entry name" value="ATP_synth_b_bprime"/>
    <property type="match status" value="1"/>
</dbReference>
<keyword evidence="4 11" id="KW-0375">Hydrogen ion transport</keyword>
<evidence type="ECO:0000256" key="6">
    <source>
        <dbReference type="ARBA" id="ARBA00023065"/>
    </source>
</evidence>
<evidence type="ECO:0000256" key="1">
    <source>
        <dbReference type="ARBA" id="ARBA00022448"/>
    </source>
</evidence>
<dbReference type="InterPro" id="IPR028987">
    <property type="entry name" value="ATP_synth_B-like_membr_sf"/>
</dbReference>